<dbReference type="Gene3D" id="3.30.450.20">
    <property type="entry name" value="PAS domain"/>
    <property type="match status" value="2"/>
</dbReference>
<dbReference type="CDD" id="cd12912">
    <property type="entry name" value="PDC2_MCP_like"/>
    <property type="match status" value="1"/>
</dbReference>
<dbReference type="InterPro" id="IPR029787">
    <property type="entry name" value="Nucleotide_cyclase"/>
</dbReference>
<feature type="domain" description="GGDEF" evidence="2">
    <location>
        <begin position="393"/>
        <end position="523"/>
    </location>
</feature>
<dbReference type="SMART" id="SM00267">
    <property type="entry name" value="GGDEF"/>
    <property type="match status" value="1"/>
</dbReference>
<dbReference type="CDD" id="cd18773">
    <property type="entry name" value="PDC1_HK_sensor"/>
    <property type="match status" value="1"/>
</dbReference>
<dbReference type="EMBL" id="CP090978">
    <property type="protein sequence ID" value="UJF33613.1"/>
    <property type="molecule type" value="Genomic_DNA"/>
</dbReference>
<accession>A0ABY3SJF3</accession>
<evidence type="ECO:0000313" key="3">
    <source>
        <dbReference type="EMBL" id="UJF33613.1"/>
    </source>
</evidence>
<keyword evidence="3" id="KW-0808">Transferase</keyword>
<dbReference type="InterPro" id="IPR050469">
    <property type="entry name" value="Diguanylate_Cyclase"/>
</dbReference>
<evidence type="ECO:0000313" key="4">
    <source>
        <dbReference type="Proteomes" id="UP001649230"/>
    </source>
</evidence>
<dbReference type="PANTHER" id="PTHR45138:SF9">
    <property type="entry name" value="DIGUANYLATE CYCLASE DGCM-RELATED"/>
    <property type="match status" value="1"/>
</dbReference>
<dbReference type="InterPro" id="IPR029151">
    <property type="entry name" value="Sensor-like_sf"/>
</dbReference>
<name>A0ABY3SJF3_9BACL</name>
<keyword evidence="4" id="KW-1185">Reference proteome</keyword>
<dbReference type="Gene3D" id="3.30.70.270">
    <property type="match status" value="1"/>
</dbReference>
<feature type="transmembrane region" description="Helical" evidence="1">
    <location>
        <begin position="288"/>
        <end position="306"/>
    </location>
</feature>
<organism evidence="3 4">
    <name type="scientific">Paenibacillus hexagrammi</name>
    <dbReference type="NCBI Taxonomy" id="2908839"/>
    <lineage>
        <taxon>Bacteria</taxon>
        <taxon>Bacillati</taxon>
        <taxon>Bacillota</taxon>
        <taxon>Bacilli</taxon>
        <taxon>Bacillales</taxon>
        <taxon>Paenibacillaceae</taxon>
        <taxon>Paenibacillus</taxon>
    </lineage>
</organism>
<dbReference type="PROSITE" id="PS50887">
    <property type="entry name" value="GGDEF"/>
    <property type="match status" value="1"/>
</dbReference>
<dbReference type="SUPFAM" id="SSF55073">
    <property type="entry name" value="Nucleotide cyclase"/>
    <property type="match status" value="1"/>
</dbReference>
<dbReference type="InterPro" id="IPR043128">
    <property type="entry name" value="Rev_trsase/Diguanyl_cyclase"/>
</dbReference>
<proteinExistence type="predicted"/>
<dbReference type="CDD" id="cd01949">
    <property type="entry name" value="GGDEF"/>
    <property type="match status" value="1"/>
</dbReference>
<dbReference type="EC" id="2.7.7.65" evidence="3"/>
<keyword evidence="1" id="KW-0472">Membrane</keyword>
<dbReference type="RefSeq" id="WP_235119987.1">
    <property type="nucleotide sequence ID" value="NZ_CP090978.1"/>
</dbReference>
<sequence>MYLKKPYMKVRLQALLISLLVFSMLGSTVILMGVAIKTQNETLTDSTLQSNFEGARNLNVTLNTLIDLMFRSLGEAARFIENQHIPIEKSEDDLEAMLGGHRFFHAVIAADQDGLVRAASRDSAGIIGTHIPSSILQAADHHKPTVSEPYHTADGRMAILFIHPLQAREASPQGWIGGIVFLQEKNIFSDIFHHAVMSKKNTYAYIVDKQGELLFHPDPSRIQDIVSRETLQENFIQKDVKYAEVVNAAGEHVLAGYLSIPNIGWGVVFQSPASSVHQAMTTLVKSQLSFIIPLFALFLLVSLWIARQVTRPFAILTAAARTIALGERLAAAPFRDHWNYEAHHLSKAMMKAVTGLQDQADHMAEQAMTDKLTGLANRALLEDQVAKWAADGTEFSLLVLDIDHFKAVNDTYGHRIGDEALHHLAQIMLSEAGQDDLCCRYGGEEFIVLLPNRSLSDGRALAERIRRKVENTISPTGKAITVSIGLACCPEHGKEFSQVFEQADHALYQAKRSGRNATISADQAVLSMN</sequence>
<feature type="transmembrane region" description="Helical" evidence="1">
    <location>
        <begin position="12"/>
        <end position="36"/>
    </location>
</feature>
<evidence type="ECO:0000256" key="1">
    <source>
        <dbReference type="SAM" id="Phobius"/>
    </source>
</evidence>
<dbReference type="Gene3D" id="6.10.340.10">
    <property type="match status" value="1"/>
</dbReference>
<keyword evidence="1" id="KW-1133">Transmembrane helix</keyword>
<dbReference type="PANTHER" id="PTHR45138">
    <property type="entry name" value="REGULATORY COMPONENTS OF SENSORY TRANSDUCTION SYSTEM"/>
    <property type="match status" value="1"/>
</dbReference>
<dbReference type="NCBIfam" id="TIGR00254">
    <property type="entry name" value="GGDEF"/>
    <property type="match status" value="1"/>
</dbReference>
<keyword evidence="1" id="KW-0812">Transmembrane</keyword>
<evidence type="ECO:0000259" key="2">
    <source>
        <dbReference type="PROSITE" id="PS50887"/>
    </source>
</evidence>
<dbReference type="Pfam" id="PF00990">
    <property type="entry name" value="GGDEF"/>
    <property type="match status" value="1"/>
</dbReference>
<protein>
    <submittedName>
        <fullName evidence="3">Diguanylate cyclase</fullName>
        <ecNumber evidence="3">2.7.7.65</ecNumber>
    </submittedName>
</protein>
<keyword evidence="3" id="KW-0548">Nucleotidyltransferase</keyword>
<dbReference type="SUPFAM" id="SSF103190">
    <property type="entry name" value="Sensory domain-like"/>
    <property type="match status" value="1"/>
</dbReference>
<gene>
    <name evidence="3" type="ORF">L0M14_29720</name>
</gene>
<dbReference type="Proteomes" id="UP001649230">
    <property type="component" value="Chromosome"/>
</dbReference>
<dbReference type="InterPro" id="IPR000160">
    <property type="entry name" value="GGDEF_dom"/>
</dbReference>
<dbReference type="GO" id="GO:0052621">
    <property type="term" value="F:diguanylate cyclase activity"/>
    <property type="evidence" value="ECO:0007669"/>
    <property type="project" value="UniProtKB-EC"/>
</dbReference>
<reference evidence="3 4" key="1">
    <citation type="journal article" date="2024" name="Int. J. Syst. Evol. Microbiol.">
        <title>Paenibacillus hexagrammi sp. nov., a novel bacterium isolated from the gut content of Hexagrammos agrammus.</title>
        <authorList>
            <person name="Jung H.K."/>
            <person name="Kim D.G."/>
            <person name="Zin H."/>
            <person name="Park J."/>
            <person name="Jung H."/>
            <person name="Kim Y.O."/>
            <person name="Kong H.J."/>
            <person name="Kim J.W."/>
            <person name="Kim Y.S."/>
        </authorList>
    </citation>
    <scope>NUCLEOTIDE SEQUENCE [LARGE SCALE GENOMIC DNA]</scope>
    <source>
        <strain evidence="3 4">YPD9-1</strain>
    </source>
</reference>